<reference evidence="1" key="1">
    <citation type="submission" date="2014-11" db="EMBL/GenBank/DDBJ databases">
        <authorList>
            <person name="Amaro Gonzalez C."/>
        </authorList>
    </citation>
    <scope>NUCLEOTIDE SEQUENCE</scope>
</reference>
<proteinExistence type="predicted"/>
<accession>A0A0E9VUY1</accession>
<dbReference type="EMBL" id="GBXM01027484">
    <property type="protein sequence ID" value="JAH81093.1"/>
    <property type="molecule type" value="Transcribed_RNA"/>
</dbReference>
<dbReference type="AlphaFoldDB" id="A0A0E9VUY1"/>
<organism evidence="1">
    <name type="scientific">Anguilla anguilla</name>
    <name type="common">European freshwater eel</name>
    <name type="synonym">Muraena anguilla</name>
    <dbReference type="NCBI Taxonomy" id="7936"/>
    <lineage>
        <taxon>Eukaryota</taxon>
        <taxon>Metazoa</taxon>
        <taxon>Chordata</taxon>
        <taxon>Craniata</taxon>
        <taxon>Vertebrata</taxon>
        <taxon>Euteleostomi</taxon>
        <taxon>Actinopterygii</taxon>
        <taxon>Neopterygii</taxon>
        <taxon>Teleostei</taxon>
        <taxon>Anguilliformes</taxon>
        <taxon>Anguillidae</taxon>
        <taxon>Anguilla</taxon>
    </lineage>
</organism>
<sequence length="22" mass="2520">MFSIQMRQNLSYFTAAASVIQL</sequence>
<protein>
    <submittedName>
        <fullName evidence="1">Uncharacterized protein</fullName>
    </submittedName>
</protein>
<evidence type="ECO:0000313" key="1">
    <source>
        <dbReference type="EMBL" id="JAH81093.1"/>
    </source>
</evidence>
<name>A0A0E9VUY1_ANGAN</name>
<reference evidence="1" key="2">
    <citation type="journal article" date="2015" name="Fish Shellfish Immunol.">
        <title>Early steps in the European eel (Anguilla anguilla)-Vibrio vulnificus interaction in the gills: Role of the RtxA13 toxin.</title>
        <authorList>
            <person name="Callol A."/>
            <person name="Pajuelo D."/>
            <person name="Ebbesson L."/>
            <person name="Teles M."/>
            <person name="MacKenzie S."/>
            <person name="Amaro C."/>
        </authorList>
    </citation>
    <scope>NUCLEOTIDE SEQUENCE</scope>
</reference>